<dbReference type="EMBL" id="SHNO01000001">
    <property type="protein sequence ID" value="MCX2977896.1"/>
    <property type="molecule type" value="Genomic_DNA"/>
</dbReference>
<protein>
    <recommendedName>
        <fullName evidence="4">PEP-CTERM protein-sorting domain-containing protein</fullName>
    </recommendedName>
</protein>
<organism evidence="2 3">
    <name type="scientific">Candidatus Marimicrobium litorale</name>
    <dbReference type="NCBI Taxonomy" id="2518991"/>
    <lineage>
        <taxon>Bacteria</taxon>
        <taxon>Pseudomonadati</taxon>
        <taxon>Pseudomonadota</taxon>
        <taxon>Gammaproteobacteria</taxon>
        <taxon>Cellvibrionales</taxon>
        <taxon>Halieaceae</taxon>
        <taxon>Marimicrobium</taxon>
    </lineage>
</organism>
<evidence type="ECO:0000313" key="3">
    <source>
        <dbReference type="Proteomes" id="UP001143304"/>
    </source>
</evidence>
<evidence type="ECO:0000256" key="1">
    <source>
        <dbReference type="SAM" id="Phobius"/>
    </source>
</evidence>
<keyword evidence="3" id="KW-1185">Reference proteome</keyword>
<evidence type="ECO:0000313" key="2">
    <source>
        <dbReference type="EMBL" id="MCX2977896.1"/>
    </source>
</evidence>
<name>A0ABT3T7U8_9GAMM</name>
<proteinExistence type="predicted"/>
<gene>
    <name evidence="2" type="ORF">EYC82_11075</name>
</gene>
<keyword evidence="1" id="KW-0812">Transmembrane</keyword>
<feature type="transmembrane region" description="Helical" evidence="1">
    <location>
        <begin position="214"/>
        <end position="231"/>
    </location>
</feature>
<keyword evidence="1" id="KW-0472">Membrane</keyword>
<keyword evidence="1" id="KW-1133">Transmembrane helix</keyword>
<evidence type="ECO:0008006" key="4">
    <source>
        <dbReference type="Google" id="ProtNLM"/>
    </source>
</evidence>
<accession>A0ABT3T7U8</accession>
<comment type="caution">
    <text evidence="2">The sequence shown here is derived from an EMBL/GenBank/DDBJ whole genome shotgun (WGS) entry which is preliminary data.</text>
</comment>
<reference evidence="2" key="1">
    <citation type="submission" date="2019-02" db="EMBL/GenBank/DDBJ databases">
        <authorList>
            <person name="Li S.-H."/>
        </authorList>
    </citation>
    <scope>NUCLEOTIDE SEQUENCE</scope>
    <source>
        <strain evidence="2">IMCC11814</strain>
    </source>
</reference>
<dbReference type="RefSeq" id="WP_279249602.1">
    <property type="nucleotide sequence ID" value="NZ_SHNO01000001.1"/>
</dbReference>
<dbReference type="Proteomes" id="UP001143304">
    <property type="component" value="Unassembled WGS sequence"/>
</dbReference>
<sequence>MGQINNCRSLLTAPGFLALLVALLWMPVNAHGKLIYDTWTSDNSNVGSYVVTVEHNTSASTWDFVFTVLPWDAEGRGLFVDLGDYDLTDTPVVSNVSWYPTEGDGDDVDVKYTDKDTYKCGKGCTIKDLDPPLPDPDDEWELVFELADKGYDGVQFFRFSVNDSALAGITESDWGLMAVASRHLCDSGDLLPDDDDDCDSKDKAYASGYLAPEVPVPGTALLVGLGLLLLAKKVRNGSARQPTSRR</sequence>